<dbReference type="PANTHER" id="PTHR37311:SF1">
    <property type="entry name" value="2-PHOSPHOSULFOLACTATE PHOSPHATASE-RELATED"/>
    <property type="match status" value="1"/>
</dbReference>
<evidence type="ECO:0000256" key="3">
    <source>
        <dbReference type="ARBA" id="ARBA00012953"/>
    </source>
</evidence>
<evidence type="ECO:0000313" key="8">
    <source>
        <dbReference type="EMBL" id="PIR71514.1"/>
    </source>
</evidence>
<keyword evidence="6" id="KW-0460">Magnesium</keyword>
<evidence type="ECO:0000256" key="2">
    <source>
        <dbReference type="ARBA" id="ARBA00009997"/>
    </source>
</evidence>
<reference evidence="9" key="1">
    <citation type="submission" date="2017-09" db="EMBL/GenBank/DDBJ databases">
        <title>Depth-based differentiation of microbial function through sediment-hosted aquifers and enrichment of novel symbionts in the deep terrestrial subsurface.</title>
        <authorList>
            <person name="Probst A.J."/>
            <person name="Ladd B."/>
            <person name="Jarett J.K."/>
            <person name="Geller-Mcgrath D.E."/>
            <person name="Sieber C.M.K."/>
            <person name="Emerson J.B."/>
            <person name="Anantharaman K."/>
            <person name="Thomas B.C."/>
            <person name="Malmstrom R."/>
            <person name="Stieglmeier M."/>
            <person name="Klingl A."/>
            <person name="Woyke T."/>
            <person name="Ryan C.M."/>
            <person name="Banfield J.F."/>
        </authorList>
    </citation>
    <scope>NUCLEOTIDE SEQUENCE [LARGE SCALE GENOMIC DNA]</scope>
</reference>
<dbReference type="Gene3D" id="3.90.1560.10">
    <property type="entry name" value="ComB-like"/>
    <property type="match status" value="1"/>
</dbReference>
<evidence type="ECO:0000256" key="7">
    <source>
        <dbReference type="ARBA" id="ARBA00033711"/>
    </source>
</evidence>
<dbReference type="GO" id="GO:0000287">
    <property type="term" value="F:magnesium ion binding"/>
    <property type="evidence" value="ECO:0007669"/>
    <property type="project" value="InterPro"/>
</dbReference>
<dbReference type="EC" id="3.1.3.71" evidence="3"/>
<dbReference type="AlphaFoldDB" id="A0A2H0TKL7"/>
<dbReference type="EMBL" id="PFCK01000065">
    <property type="protein sequence ID" value="PIR71514.1"/>
    <property type="molecule type" value="Genomic_DNA"/>
</dbReference>
<dbReference type="GO" id="GO:0050532">
    <property type="term" value="F:2-phosphosulfolactate phosphatase activity"/>
    <property type="evidence" value="ECO:0007669"/>
    <property type="project" value="UniProtKB-EC"/>
</dbReference>
<comment type="caution">
    <text evidence="8">The sequence shown here is derived from an EMBL/GenBank/DDBJ whole genome shotgun (WGS) entry which is preliminary data.</text>
</comment>
<evidence type="ECO:0000256" key="6">
    <source>
        <dbReference type="ARBA" id="ARBA00022842"/>
    </source>
</evidence>
<sequence length="249" mass="27691">MTKVKLDWNIEGLQFALKEKNIIVIVDTLRFSSAVTTAIANGFTIYPVSNEEKGKEFAKSIGAEMSGRSEIAKYSLSPQSFLKTSDNKKVVLYSPNGARCAELIKGKDIAYIGCLLNAKAVGKQVTKISKKTNRNVTIIAAGEKRGIELGERIEYFKDKKGFQKVFAVEDYLGAGAIISYINLPKTPEAEVCELAFNSSKNKLEKLLLESFSGKYLVQTKRKGDVEWSTQLNYYNVVPIVREGIIEKLK</sequence>
<organism evidence="8 9">
    <name type="scientific">Candidatus Nealsonbacteria bacterium CG10_big_fil_rev_8_21_14_0_10_37_25</name>
    <dbReference type="NCBI Taxonomy" id="1974711"/>
    <lineage>
        <taxon>Bacteria</taxon>
        <taxon>Candidatus Nealsoniibacteriota</taxon>
    </lineage>
</organism>
<evidence type="ECO:0000313" key="9">
    <source>
        <dbReference type="Proteomes" id="UP000228909"/>
    </source>
</evidence>
<name>A0A2H0TKL7_9BACT</name>
<dbReference type="Pfam" id="PF04029">
    <property type="entry name" value="2-ph_phosp"/>
    <property type="match status" value="1"/>
</dbReference>
<dbReference type="Proteomes" id="UP000228909">
    <property type="component" value="Unassembled WGS sequence"/>
</dbReference>
<dbReference type="SUPFAM" id="SSF142823">
    <property type="entry name" value="ComB-like"/>
    <property type="match status" value="1"/>
</dbReference>
<comment type="catalytic activity">
    <reaction evidence="7">
        <text>(2R)-O-phospho-3-sulfolactate + H2O = (2R)-3-sulfolactate + phosphate</text>
        <dbReference type="Rhea" id="RHEA:23416"/>
        <dbReference type="ChEBI" id="CHEBI:15377"/>
        <dbReference type="ChEBI" id="CHEBI:15597"/>
        <dbReference type="ChEBI" id="CHEBI:43474"/>
        <dbReference type="ChEBI" id="CHEBI:58738"/>
        <dbReference type="EC" id="3.1.3.71"/>
    </reaction>
</comment>
<protein>
    <recommendedName>
        <fullName evidence="4">Probable 2-phosphosulfolactate phosphatase</fullName>
        <ecNumber evidence="3">3.1.3.71</ecNumber>
    </recommendedName>
</protein>
<evidence type="ECO:0000256" key="4">
    <source>
        <dbReference type="ARBA" id="ARBA00021948"/>
    </source>
</evidence>
<keyword evidence="5" id="KW-0378">Hydrolase</keyword>
<evidence type="ECO:0000256" key="1">
    <source>
        <dbReference type="ARBA" id="ARBA00001946"/>
    </source>
</evidence>
<dbReference type="InterPro" id="IPR036702">
    <property type="entry name" value="ComB-like_sf"/>
</dbReference>
<dbReference type="GO" id="GO:0050545">
    <property type="term" value="F:sulfopyruvate decarboxylase activity"/>
    <property type="evidence" value="ECO:0007669"/>
    <property type="project" value="TreeGrafter"/>
</dbReference>
<comment type="similarity">
    <text evidence="2">Belongs to the ComB family.</text>
</comment>
<accession>A0A2H0TKL7</accession>
<gene>
    <name evidence="8" type="ORF">COU43_02310</name>
</gene>
<dbReference type="InterPro" id="IPR005238">
    <property type="entry name" value="ComB-like"/>
</dbReference>
<comment type="cofactor">
    <cofactor evidence="1">
        <name>Mg(2+)</name>
        <dbReference type="ChEBI" id="CHEBI:18420"/>
    </cofactor>
</comment>
<proteinExistence type="inferred from homology"/>
<evidence type="ECO:0000256" key="5">
    <source>
        <dbReference type="ARBA" id="ARBA00022801"/>
    </source>
</evidence>
<dbReference type="PANTHER" id="PTHR37311">
    <property type="entry name" value="2-PHOSPHOSULFOLACTATE PHOSPHATASE-RELATED"/>
    <property type="match status" value="1"/>
</dbReference>